<reference evidence="3" key="1">
    <citation type="submission" date="2021-03" db="EMBL/GenBank/DDBJ databases">
        <title>Chromosome level genome of the anhydrobiotic midge Polypedilum vanderplanki.</title>
        <authorList>
            <person name="Yoshida Y."/>
            <person name="Kikawada T."/>
            <person name="Gusev O."/>
        </authorList>
    </citation>
    <scope>NUCLEOTIDE SEQUENCE</scope>
    <source>
        <strain evidence="3">NIAS01</strain>
        <tissue evidence="3">Whole body or cell culture</tissue>
    </source>
</reference>
<accession>A0A9J6C2U4</accession>
<feature type="region of interest" description="Disordered" evidence="2">
    <location>
        <begin position="113"/>
        <end position="133"/>
    </location>
</feature>
<sequence length="133" mass="15710">MSAWAEVEGSEIKESERKFEDNFVSKEFKKLDDSEEYLKILENRLKKIKKNSGVLNQLKEKREDLINNLLNESQTINTDKDFQLETEIETNKLISQINPKQPQTVGEIAHLIKHDHLNQQKEEQEEEENKETQ</sequence>
<gene>
    <name evidence="3" type="ORF">PVAND_005982</name>
</gene>
<dbReference type="EMBL" id="JADBJN010000002">
    <property type="protein sequence ID" value="KAG5676131.1"/>
    <property type="molecule type" value="Genomic_DNA"/>
</dbReference>
<keyword evidence="4" id="KW-1185">Reference proteome</keyword>
<evidence type="ECO:0000313" key="4">
    <source>
        <dbReference type="Proteomes" id="UP001107558"/>
    </source>
</evidence>
<feature type="compositionally biased region" description="Acidic residues" evidence="2">
    <location>
        <begin position="123"/>
        <end position="133"/>
    </location>
</feature>
<dbReference type="AlphaFoldDB" id="A0A9J6C2U4"/>
<evidence type="ECO:0000256" key="2">
    <source>
        <dbReference type="SAM" id="MobiDB-lite"/>
    </source>
</evidence>
<dbReference type="InterPro" id="IPR028039">
    <property type="entry name" value="CCDC32"/>
</dbReference>
<dbReference type="Proteomes" id="UP001107558">
    <property type="component" value="Chromosome 2"/>
</dbReference>
<feature type="compositionally biased region" description="Basic and acidic residues" evidence="2">
    <location>
        <begin position="113"/>
        <end position="122"/>
    </location>
</feature>
<comment type="caution">
    <text evidence="3">The sequence shown here is derived from an EMBL/GenBank/DDBJ whole genome shotgun (WGS) entry which is preliminary data.</text>
</comment>
<dbReference type="GO" id="GO:0044782">
    <property type="term" value="P:cilium organization"/>
    <property type="evidence" value="ECO:0007669"/>
    <property type="project" value="TreeGrafter"/>
</dbReference>
<dbReference type="PANTHER" id="PTHR31800:SF1">
    <property type="entry name" value="COILED-COIL DOMAIN-CONTAINING PROTEIN 32"/>
    <property type="match status" value="1"/>
</dbReference>
<name>A0A9J6C2U4_POLVA</name>
<evidence type="ECO:0000313" key="3">
    <source>
        <dbReference type="EMBL" id="KAG5676131.1"/>
    </source>
</evidence>
<dbReference type="OrthoDB" id="5982503at2759"/>
<evidence type="ECO:0000256" key="1">
    <source>
        <dbReference type="SAM" id="Coils"/>
    </source>
</evidence>
<organism evidence="3 4">
    <name type="scientific">Polypedilum vanderplanki</name>
    <name type="common">Sleeping chironomid midge</name>
    <dbReference type="NCBI Taxonomy" id="319348"/>
    <lineage>
        <taxon>Eukaryota</taxon>
        <taxon>Metazoa</taxon>
        <taxon>Ecdysozoa</taxon>
        <taxon>Arthropoda</taxon>
        <taxon>Hexapoda</taxon>
        <taxon>Insecta</taxon>
        <taxon>Pterygota</taxon>
        <taxon>Neoptera</taxon>
        <taxon>Endopterygota</taxon>
        <taxon>Diptera</taxon>
        <taxon>Nematocera</taxon>
        <taxon>Chironomoidea</taxon>
        <taxon>Chironomidae</taxon>
        <taxon>Chironominae</taxon>
        <taxon>Polypedilum</taxon>
        <taxon>Polypedilum</taxon>
    </lineage>
</organism>
<keyword evidence="1" id="KW-0175">Coiled coil</keyword>
<protein>
    <submittedName>
        <fullName evidence="3">Uncharacterized protein</fullName>
    </submittedName>
</protein>
<dbReference type="Pfam" id="PF14989">
    <property type="entry name" value="CCDC32"/>
    <property type="match status" value="1"/>
</dbReference>
<proteinExistence type="predicted"/>
<dbReference type="PANTHER" id="PTHR31800">
    <property type="entry name" value="COILED-COIL DOMAIN-CONTAINING PROTEIN 32"/>
    <property type="match status" value="1"/>
</dbReference>
<feature type="coiled-coil region" evidence="1">
    <location>
        <begin position="31"/>
        <end position="75"/>
    </location>
</feature>